<dbReference type="InterPro" id="IPR000210">
    <property type="entry name" value="BTB/POZ_dom"/>
</dbReference>
<evidence type="ECO:0000313" key="3">
    <source>
        <dbReference type="EMBL" id="KAJ6263094.1"/>
    </source>
</evidence>
<evidence type="ECO:0000313" key="4">
    <source>
        <dbReference type="Proteomes" id="UP001221413"/>
    </source>
</evidence>
<evidence type="ECO:0000259" key="2">
    <source>
        <dbReference type="PROSITE" id="PS50097"/>
    </source>
</evidence>
<reference evidence="3" key="1">
    <citation type="submission" date="2023-01" db="EMBL/GenBank/DDBJ databases">
        <title>The chitinases involved in constricting ring structure development in the nematode-trapping fungus Drechslerella dactyloides.</title>
        <authorList>
            <person name="Wang R."/>
            <person name="Zhang L."/>
            <person name="Tang P."/>
            <person name="Li S."/>
            <person name="Liang L."/>
        </authorList>
    </citation>
    <scope>NUCLEOTIDE SEQUENCE</scope>
    <source>
        <strain evidence="3">YMF1.00031</strain>
    </source>
</reference>
<organism evidence="3 4">
    <name type="scientific">Drechslerella dactyloides</name>
    <name type="common">Nematode-trapping fungus</name>
    <name type="synonym">Arthrobotrys dactyloides</name>
    <dbReference type="NCBI Taxonomy" id="74499"/>
    <lineage>
        <taxon>Eukaryota</taxon>
        <taxon>Fungi</taxon>
        <taxon>Dikarya</taxon>
        <taxon>Ascomycota</taxon>
        <taxon>Pezizomycotina</taxon>
        <taxon>Orbiliomycetes</taxon>
        <taxon>Orbiliales</taxon>
        <taxon>Orbiliaceae</taxon>
        <taxon>Drechslerella</taxon>
    </lineage>
</organism>
<dbReference type="Gene3D" id="3.30.710.10">
    <property type="entry name" value="Potassium Channel Kv1.1, Chain A"/>
    <property type="match status" value="1"/>
</dbReference>
<dbReference type="AlphaFoldDB" id="A0AAD6NLL6"/>
<dbReference type="SUPFAM" id="SSF54695">
    <property type="entry name" value="POZ domain"/>
    <property type="match status" value="1"/>
</dbReference>
<dbReference type="InterPro" id="IPR011333">
    <property type="entry name" value="SKP1/BTB/POZ_sf"/>
</dbReference>
<feature type="compositionally biased region" description="Polar residues" evidence="1">
    <location>
        <begin position="556"/>
        <end position="565"/>
    </location>
</feature>
<dbReference type="PANTHER" id="PTHR47843">
    <property type="entry name" value="BTB DOMAIN-CONTAINING PROTEIN-RELATED"/>
    <property type="match status" value="1"/>
</dbReference>
<sequence length="590" mass="65367">MVRGYHRTLNSAIFTVLIGDEQRKYNIHIDAVCAASTYFRGLRSSNLKEAKEHLVHLNTEVDRIDAFEAFVQFCYLKTYLVDPQEHQKHGNLLFHARVYVLADRLGAPDLKAMALKIATTTCSALAKGTLPNHLQLDLNNLGKAVQTIYSNTYDPHTGKLPDPESPGDSSTSKEGHITREKFRLLLASFAAQHLKRLKSLESFMRVHLDCTDFASSIPKLRNFQAAVQLYPPQGAGNVSGSNDRIKGIELETEPSLKNENEKWLESEVAELRSRLTLLETTSKPKQKDADDDDFNAYLRGFRDALPTVNRLSGAVPSLHKTDTSAKCYRKEIGSKIISINLADKIFDIHIGVLEHSEYFMKEAEKTQSIDISSFKCTSETFQKFVDYCYQKKYGEPEGDPENLALHASVYVLAKQIKSNALAGLALLKATQLCDSLSAEGAHKLNRALASAIPIVYSKTHISFSNGAPTLGDVELAPFQLLLTEAAAEKESIIKPLPGYANTTSLPKFGRGLASPQKSFNGGISGKKEVQAGGLALHRETQILERVWAPAPRERPSTWTSDTHLTTPRRKRWVSGARRFGPADEDGWGTG</sequence>
<dbReference type="CDD" id="cd18186">
    <property type="entry name" value="BTB_POZ_ZBTB_KLHL-like"/>
    <property type="match status" value="1"/>
</dbReference>
<feature type="region of interest" description="Disordered" evidence="1">
    <location>
        <begin position="552"/>
        <end position="590"/>
    </location>
</feature>
<feature type="domain" description="BTB" evidence="2">
    <location>
        <begin position="10"/>
        <end position="83"/>
    </location>
</feature>
<dbReference type="EMBL" id="JAQGDS010000002">
    <property type="protein sequence ID" value="KAJ6263094.1"/>
    <property type="molecule type" value="Genomic_DNA"/>
</dbReference>
<keyword evidence="4" id="KW-1185">Reference proteome</keyword>
<dbReference type="Proteomes" id="UP001221413">
    <property type="component" value="Unassembled WGS sequence"/>
</dbReference>
<dbReference type="Pfam" id="PF00651">
    <property type="entry name" value="BTB"/>
    <property type="match status" value="1"/>
</dbReference>
<gene>
    <name evidence="3" type="ORF">Dda_1653</name>
</gene>
<evidence type="ECO:0000256" key="1">
    <source>
        <dbReference type="SAM" id="MobiDB-lite"/>
    </source>
</evidence>
<protein>
    <recommendedName>
        <fullName evidence="2">BTB domain-containing protein</fullName>
    </recommendedName>
</protein>
<dbReference type="PANTHER" id="PTHR47843:SF2">
    <property type="entry name" value="BTB DOMAIN-CONTAINING PROTEIN"/>
    <property type="match status" value="1"/>
</dbReference>
<dbReference type="PROSITE" id="PS50097">
    <property type="entry name" value="BTB"/>
    <property type="match status" value="1"/>
</dbReference>
<accession>A0AAD6NLL6</accession>
<feature type="region of interest" description="Disordered" evidence="1">
    <location>
        <begin position="152"/>
        <end position="174"/>
    </location>
</feature>
<name>A0AAD6NLL6_DREDA</name>
<proteinExistence type="predicted"/>
<comment type="caution">
    <text evidence="3">The sequence shown here is derived from an EMBL/GenBank/DDBJ whole genome shotgun (WGS) entry which is preliminary data.</text>
</comment>